<feature type="domain" description="Sulfatase N-terminal" evidence="7">
    <location>
        <begin position="201"/>
        <end position="486"/>
    </location>
</feature>
<dbReference type="PANTHER" id="PTHR47371">
    <property type="entry name" value="LIPOTEICHOIC ACID SYNTHASE"/>
    <property type="match status" value="1"/>
</dbReference>
<dbReference type="Pfam" id="PF00884">
    <property type="entry name" value="Sulfatase"/>
    <property type="match status" value="1"/>
</dbReference>
<evidence type="ECO:0000256" key="2">
    <source>
        <dbReference type="ARBA" id="ARBA00022475"/>
    </source>
</evidence>
<dbReference type="EMBL" id="FNPX01000030">
    <property type="protein sequence ID" value="SDZ60371.1"/>
    <property type="molecule type" value="Genomic_DNA"/>
</dbReference>
<keyword evidence="8" id="KW-0808">Transferase</keyword>
<dbReference type="InterPro" id="IPR017850">
    <property type="entry name" value="Alkaline_phosphatase_core_sf"/>
</dbReference>
<comment type="subcellular location">
    <subcellularLocation>
        <location evidence="1">Cell membrane</location>
        <topology evidence="1">Multi-pass membrane protein</topology>
    </subcellularLocation>
</comment>
<evidence type="ECO:0000256" key="6">
    <source>
        <dbReference type="SAM" id="Phobius"/>
    </source>
</evidence>
<dbReference type="RefSeq" id="WP_170831523.1">
    <property type="nucleotide sequence ID" value="NZ_FNPX01000030.1"/>
</dbReference>
<dbReference type="GO" id="GO:0005886">
    <property type="term" value="C:plasma membrane"/>
    <property type="evidence" value="ECO:0007669"/>
    <property type="project" value="UniProtKB-SubCell"/>
</dbReference>
<reference evidence="9" key="1">
    <citation type="submission" date="2016-10" db="EMBL/GenBank/DDBJ databases">
        <authorList>
            <person name="Varghese N."/>
            <person name="Submissions S."/>
        </authorList>
    </citation>
    <scope>NUCLEOTIDE SEQUENCE [LARGE SCALE GENOMIC DNA]</scope>
    <source>
        <strain evidence="9">DSM 100420</strain>
    </source>
</reference>
<evidence type="ECO:0000313" key="8">
    <source>
        <dbReference type="EMBL" id="SDZ60371.1"/>
    </source>
</evidence>
<dbReference type="SUPFAM" id="SSF53649">
    <property type="entry name" value="Alkaline phosphatase-like"/>
    <property type="match status" value="1"/>
</dbReference>
<dbReference type="Gene3D" id="3.40.720.10">
    <property type="entry name" value="Alkaline Phosphatase, subunit A"/>
    <property type="match status" value="1"/>
</dbReference>
<keyword evidence="2" id="KW-1003">Cell membrane</keyword>
<dbReference type="Proteomes" id="UP000198914">
    <property type="component" value="Unassembled WGS sequence"/>
</dbReference>
<feature type="transmembrane region" description="Helical" evidence="6">
    <location>
        <begin position="74"/>
        <end position="96"/>
    </location>
</feature>
<dbReference type="AlphaFoldDB" id="A0A1H3UEA0"/>
<gene>
    <name evidence="8" type="ORF">SAMN05444004_1308</name>
</gene>
<dbReference type="GO" id="GO:0016740">
    <property type="term" value="F:transferase activity"/>
    <property type="evidence" value="ECO:0007669"/>
    <property type="project" value="UniProtKB-KW"/>
</dbReference>
<evidence type="ECO:0000256" key="5">
    <source>
        <dbReference type="ARBA" id="ARBA00023136"/>
    </source>
</evidence>
<dbReference type="InterPro" id="IPR050448">
    <property type="entry name" value="OpgB/LTA_synthase_biosynth"/>
</dbReference>
<dbReference type="PANTHER" id="PTHR47371:SF3">
    <property type="entry name" value="PHOSPHOGLYCEROL TRANSFERASE I"/>
    <property type="match status" value="1"/>
</dbReference>
<keyword evidence="9" id="KW-1185">Reference proteome</keyword>
<sequence length="536" mass="58190">MTAKSLPATIEPRQIARLLIIVLPGLMASLFVSQAFLQVAKVNWVMGLIVVGLLVPTSFLKSPLTGRPLKWKGIGFPLLLLATALIIPVTAIILVFGKADFFAIFVNVALGVAGIPWAPYVPHVLTALVLWGAILVMFYRLRAVIQVVPAGWFLSAIVVLGVNPVLRDLTVNRYYALMGQPTSLMDRHVEPQVVANPDAPSLVFIFLEGFDRQYHDARYFGDVAAPVRRLEETSLAFTNVDQLAGTGWSIAGHAAAYCGLPLSPRFSAPSESSHILKDAACLPNVLHDLGYEQTYFSGTNKSQKNHFGFQNFFDDRQINTIFDSTNLTPISGEAPDDSVTSIQWGLFDSDLMPAISDGVDAAVAAGGRFAIYASTTDMHGPTAGLSPSCTEDGRGKIIRDMLVAAECVSGLIHDFVTRFERDHGDRNILLVIASDHLGHKSDALDIIPEGERRNLLFMRGPGIEPDTITRRASMLDVFPTILDVMGLLGPDSASAGLGQSLLRETPTLAEQYDNATFESLLTKDAALANFVWTEKN</sequence>
<protein>
    <submittedName>
        <fullName evidence="8">Phosphoglycerol transferase</fullName>
    </submittedName>
</protein>
<dbReference type="InterPro" id="IPR000917">
    <property type="entry name" value="Sulfatase_N"/>
</dbReference>
<evidence type="ECO:0000256" key="1">
    <source>
        <dbReference type="ARBA" id="ARBA00004651"/>
    </source>
</evidence>
<feature type="transmembrane region" description="Helical" evidence="6">
    <location>
        <begin position="15"/>
        <end position="37"/>
    </location>
</feature>
<evidence type="ECO:0000256" key="4">
    <source>
        <dbReference type="ARBA" id="ARBA00022989"/>
    </source>
</evidence>
<evidence type="ECO:0000256" key="3">
    <source>
        <dbReference type="ARBA" id="ARBA00022692"/>
    </source>
</evidence>
<dbReference type="STRING" id="1244108.SAMN05444004_1308"/>
<feature type="transmembrane region" description="Helical" evidence="6">
    <location>
        <begin position="101"/>
        <end position="118"/>
    </location>
</feature>
<keyword evidence="5 6" id="KW-0472">Membrane</keyword>
<evidence type="ECO:0000259" key="7">
    <source>
        <dbReference type="Pfam" id="PF00884"/>
    </source>
</evidence>
<evidence type="ECO:0000313" key="9">
    <source>
        <dbReference type="Proteomes" id="UP000198914"/>
    </source>
</evidence>
<keyword evidence="3 6" id="KW-0812">Transmembrane</keyword>
<feature type="transmembrane region" description="Helical" evidence="6">
    <location>
        <begin position="148"/>
        <end position="166"/>
    </location>
</feature>
<organism evidence="8 9">
    <name type="scientific">Jannaschia faecimaris</name>
    <dbReference type="NCBI Taxonomy" id="1244108"/>
    <lineage>
        <taxon>Bacteria</taxon>
        <taxon>Pseudomonadati</taxon>
        <taxon>Pseudomonadota</taxon>
        <taxon>Alphaproteobacteria</taxon>
        <taxon>Rhodobacterales</taxon>
        <taxon>Roseobacteraceae</taxon>
        <taxon>Jannaschia</taxon>
    </lineage>
</organism>
<name>A0A1H3UEA0_9RHOB</name>
<feature type="transmembrane region" description="Helical" evidence="6">
    <location>
        <begin position="124"/>
        <end position="141"/>
    </location>
</feature>
<feature type="transmembrane region" description="Helical" evidence="6">
    <location>
        <begin position="44"/>
        <end position="62"/>
    </location>
</feature>
<proteinExistence type="predicted"/>
<accession>A0A1H3UEA0</accession>
<keyword evidence="4 6" id="KW-1133">Transmembrane helix</keyword>